<dbReference type="SMART" id="SM00271">
    <property type="entry name" value="DnaJ"/>
    <property type="match status" value="1"/>
</dbReference>
<feature type="compositionally biased region" description="Polar residues" evidence="1">
    <location>
        <begin position="367"/>
        <end position="377"/>
    </location>
</feature>
<name>A0A914VBC9_9BILA</name>
<evidence type="ECO:0000313" key="3">
    <source>
        <dbReference type="Proteomes" id="UP000887566"/>
    </source>
</evidence>
<dbReference type="Gene3D" id="1.10.287.110">
    <property type="entry name" value="DnaJ domain"/>
    <property type="match status" value="1"/>
</dbReference>
<dbReference type="InterPro" id="IPR018961">
    <property type="entry name" value="DnaJ_homolog_subfam-C_membr-28"/>
</dbReference>
<dbReference type="InterPro" id="IPR036869">
    <property type="entry name" value="J_dom_sf"/>
</dbReference>
<dbReference type="Pfam" id="PF00226">
    <property type="entry name" value="DnaJ"/>
    <property type="match status" value="1"/>
</dbReference>
<dbReference type="InterPro" id="IPR052573">
    <property type="entry name" value="DnaJ_C_subfamily_28"/>
</dbReference>
<sequence length="406" mass="46697">MACCGDSLRQRCFQVLLRMNYYSHMLNHPKNGMATFVHQKADDDALLKAYRDLGLKTDCSKEELKDRFVQLAKNYHPDTGGESADPAKFMTVKNAYKTIAAADYGAQDQSELNSIQEQFHDIKHTAPQHRQYLEYAGVGFGTPFERMKQYQQYRVQNATENARNYAVEKIARDQEENSLSMSKQLSVSREQAYFSKKQKTTSTIERMVEDMIQQSIDRGEFTNLTGMGQPLKDDNFNPYVDEMQHKLNKILINNGFSPPWILKEREIRDDVKTLRAEISSLRRQLPKDVDKWSAKDEERWLRATSHLEDDIKQINKAIRDFNLIAPGLGRQMGNLGFERELDRAETVFDTPSSDAPDNPDSHPQRPIPSTATTNSAALKSRNPEYHTTGFRSLLEAMNIRKEKKDT</sequence>
<evidence type="ECO:0000313" key="4">
    <source>
        <dbReference type="WBParaSite" id="PSAMB.scaffold1747size41522.g14670.t1"/>
    </source>
</evidence>
<dbReference type="PANTHER" id="PTHR39158:SF1">
    <property type="entry name" value="DNAJ HOMOLOG SUBFAMILY C MEMBER 28"/>
    <property type="match status" value="1"/>
</dbReference>
<dbReference type="InterPro" id="IPR001623">
    <property type="entry name" value="DnaJ_domain"/>
</dbReference>
<reference evidence="4" key="1">
    <citation type="submission" date="2022-11" db="UniProtKB">
        <authorList>
            <consortium name="WormBaseParasite"/>
        </authorList>
    </citation>
    <scope>IDENTIFICATION</scope>
</reference>
<feature type="region of interest" description="Disordered" evidence="1">
    <location>
        <begin position="348"/>
        <end position="387"/>
    </location>
</feature>
<feature type="domain" description="J" evidence="2">
    <location>
        <begin position="48"/>
        <end position="120"/>
    </location>
</feature>
<dbReference type="SUPFAM" id="SSF46565">
    <property type="entry name" value="Chaperone J-domain"/>
    <property type="match status" value="1"/>
</dbReference>
<dbReference type="PANTHER" id="PTHR39158">
    <property type="entry name" value="OS08G0560600 PROTEIN"/>
    <property type="match status" value="1"/>
</dbReference>
<organism evidence="3 4">
    <name type="scientific">Plectus sambesii</name>
    <dbReference type="NCBI Taxonomy" id="2011161"/>
    <lineage>
        <taxon>Eukaryota</taxon>
        <taxon>Metazoa</taxon>
        <taxon>Ecdysozoa</taxon>
        <taxon>Nematoda</taxon>
        <taxon>Chromadorea</taxon>
        <taxon>Plectida</taxon>
        <taxon>Plectina</taxon>
        <taxon>Plectoidea</taxon>
        <taxon>Plectidae</taxon>
        <taxon>Plectus</taxon>
    </lineage>
</organism>
<dbReference type="CDD" id="cd06257">
    <property type="entry name" value="DnaJ"/>
    <property type="match status" value="1"/>
</dbReference>
<keyword evidence="3" id="KW-1185">Reference proteome</keyword>
<evidence type="ECO:0000259" key="2">
    <source>
        <dbReference type="PROSITE" id="PS50076"/>
    </source>
</evidence>
<dbReference type="AlphaFoldDB" id="A0A914VBC9"/>
<protein>
    <submittedName>
        <fullName evidence="4">J domain-containing protein</fullName>
    </submittedName>
</protein>
<dbReference type="Proteomes" id="UP000887566">
    <property type="component" value="Unplaced"/>
</dbReference>
<dbReference type="PROSITE" id="PS50076">
    <property type="entry name" value="DNAJ_2"/>
    <property type="match status" value="1"/>
</dbReference>
<evidence type="ECO:0000256" key="1">
    <source>
        <dbReference type="SAM" id="MobiDB-lite"/>
    </source>
</evidence>
<proteinExistence type="predicted"/>
<dbReference type="WBParaSite" id="PSAMB.scaffold1747size41522.g14670.t1">
    <property type="protein sequence ID" value="PSAMB.scaffold1747size41522.g14670.t1"/>
    <property type="gene ID" value="PSAMB.scaffold1747size41522.g14670"/>
</dbReference>
<dbReference type="Pfam" id="PF09350">
    <property type="entry name" value="DJC28_CD"/>
    <property type="match status" value="1"/>
</dbReference>
<accession>A0A914VBC9</accession>